<proteinExistence type="predicted"/>
<organism evidence="1">
    <name type="scientific">Manihot esculenta</name>
    <name type="common">Cassava</name>
    <name type="synonym">Jatropha manihot</name>
    <dbReference type="NCBI Taxonomy" id="3983"/>
    <lineage>
        <taxon>Eukaryota</taxon>
        <taxon>Viridiplantae</taxon>
        <taxon>Streptophyta</taxon>
        <taxon>Embryophyta</taxon>
        <taxon>Tracheophyta</taxon>
        <taxon>Spermatophyta</taxon>
        <taxon>Magnoliopsida</taxon>
        <taxon>eudicotyledons</taxon>
        <taxon>Gunneridae</taxon>
        <taxon>Pentapetalae</taxon>
        <taxon>rosids</taxon>
        <taxon>fabids</taxon>
        <taxon>Malpighiales</taxon>
        <taxon>Euphorbiaceae</taxon>
        <taxon>Crotonoideae</taxon>
        <taxon>Manihoteae</taxon>
        <taxon>Manihot</taxon>
    </lineage>
</organism>
<dbReference type="AlphaFoldDB" id="A0A2C9VMD9"/>
<reference evidence="1" key="1">
    <citation type="submission" date="2016-02" db="EMBL/GenBank/DDBJ databases">
        <title>WGS assembly of Manihot esculenta.</title>
        <authorList>
            <person name="Bredeson J.V."/>
            <person name="Prochnik S.E."/>
            <person name="Lyons J.B."/>
            <person name="Schmutz J."/>
            <person name="Grimwood J."/>
            <person name="Vrebalov J."/>
            <person name="Bart R.S."/>
            <person name="Amuge T."/>
            <person name="Ferguson M.E."/>
            <person name="Green R."/>
            <person name="Putnam N."/>
            <person name="Stites J."/>
            <person name="Rounsley S."/>
            <person name="Rokhsar D.S."/>
        </authorList>
    </citation>
    <scope>NUCLEOTIDE SEQUENCE [LARGE SCALE GENOMIC DNA]</scope>
    <source>
        <tissue evidence="1">Leaf</tissue>
    </source>
</reference>
<gene>
    <name evidence="1" type="ORF">MANES_07G096300</name>
</gene>
<dbReference type="EMBL" id="CM004393">
    <property type="protein sequence ID" value="OAY45843.1"/>
    <property type="molecule type" value="Genomic_DNA"/>
</dbReference>
<protein>
    <submittedName>
        <fullName evidence="1">Uncharacterized protein</fullName>
    </submittedName>
</protein>
<accession>A0A2C9VMD9</accession>
<sequence>MPLIILKGNTFSILININFFNLSLKSSLCSSSTFFSSLSIAAASSVNLNQGKLYFGPTNSSKD</sequence>
<evidence type="ECO:0000313" key="1">
    <source>
        <dbReference type="EMBL" id="OAY45843.1"/>
    </source>
</evidence>
<name>A0A2C9VMD9_MANES</name>